<evidence type="ECO:0000256" key="1">
    <source>
        <dbReference type="SAM" id="MobiDB-lite"/>
    </source>
</evidence>
<dbReference type="EMBL" id="CP157974">
    <property type="protein sequence ID" value="XBT82382.1"/>
    <property type="molecule type" value="Genomic_DNA"/>
</dbReference>
<accession>A0AAU7R2J3</accession>
<organism evidence="2">
    <name type="scientific">Micromonospora sp. HUAS YX12</name>
    <dbReference type="NCBI Taxonomy" id="3156396"/>
    <lineage>
        <taxon>Bacteria</taxon>
        <taxon>Bacillati</taxon>
        <taxon>Actinomycetota</taxon>
        <taxon>Actinomycetes</taxon>
        <taxon>Micromonosporales</taxon>
        <taxon>Micromonosporaceae</taxon>
        <taxon>Micromonospora</taxon>
    </lineage>
</organism>
<evidence type="ECO:0000313" key="2">
    <source>
        <dbReference type="EMBL" id="XBT82382.1"/>
    </source>
</evidence>
<sequence length="87" mass="9346">MTEPRWIIHLPTTLTSRAAAAELAAALARSLGHLDAVDFGETTLSEEDAQHLRHRVWCDVRLPDGGRCPQPGGHAGSCGAAELRGHR</sequence>
<feature type="region of interest" description="Disordered" evidence="1">
    <location>
        <begin position="68"/>
        <end position="87"/>
    </location>
</feature>
<name>A0AAU7R2J3_9ACTN</name>
<proteinExistence type="predicted"/>
<protein>
    <submittedName>
        <fullName evidence="2">Uncharacterized protein</fullName>
    </submittedName>
</protein>
<gene>
    <name evidence="2" type="ORF">ABIH81_02430</name>
</gene>
<dbReference type="AlphaFoldDB" id="A0AAU7R2J3"/>
<dbReference type="RefSeq" id="WP_349878817.1">
    <property type="nucleotide sequence ID" value="NZ_CP157974.1"/>
</dbReference>
<reference evidence="2" key="1">
    <citation type="submission" date="2024-06" db="EMBL/GenBank/DDBJ databases">
        <title>Micromonospora sp. strain HUAS YX12 genome sequences.</title>
        <authorList>
            <person name="Mo P."/>
        </authorList>
    </citation>
    <scope>NUCLEOTIDE SEQUENCE</scope>
    <source>
        <strain evidence="2">HUAS YX12</strain>
    </source>
</reference>